<dbReference type="OrthoDB" id="3249161at2759"/>
<dbReference type="Pfam" id="PF03730">
    <property type="entry name" value="Ku_C"/>
    <property type="match status" value="1"/>
</dbReference>
<keyword evidence="13" id="KW-0234">DNA repair</keyword>
<dbReference type="InterPro" id="IPR047087">
    <property type="entry name" value="KU70_core_dom"/>
</dbReference>
<dbReference type="GeneID" id="42001625"/>
<dbReference type="GO" id="GO:0000781">
    <property type="term" value="C:chromosome, telomeric region"/>
    <property type="evidence" value="ECO:0007669"/>
    <property type="project" value="UniProtKB-SubCell"/>
</dbReference>
<keyword evidence="19" id="KW-1185">Reference proteome</keyword>
<dbReference type="InterPro" id="IPR027388">
    <property type="entry name" value="Ku70_bridge/pillars_dom_sf"/>
</dbReference>
<dbReference type="GO" id="GO:0043564">
    <property type="term" value="C:Ku70:Ku80 complex"/>
    <property type="evidence" value="ECO:0007669"/>
    <property type="project" value="InterPro"/>
</dbReference>
<evidence type="ECO:0000313" key="19">
    <source>
        <dbReference type="Proteomes" id="UP000319731"/>
    </source>
</evidence>
<dbReference type="GO" id="GO:0042162">
    <property type="term" value="F:telomeric DNA binding"/>
    <property type="evidence" value="ECO:0007669"/>
    <property type="project" value="InterPro"/>
</dbReference>
<dbReference type="InterPro" id="IPR005160">
    <property type="entry name" value="Ku_C"/>
</dbReference>
<comment type="similarity">
    <text evidence="3">Belongs to the ku70 family.</text>
</comment>
<reference evidence="18 19" key="1">
    <citation type="journal article" date="2019" name="Sci. Rep.">
        <title>Comparative genomics of chytrid fungi reveal insights into the obligate biotrophic and pathogenic lifestyle of Synchytrium endobioticum.</title>
        <authorList>
            <person name="van de Vossenberg B.T.L.H."/>
            <person name="Warris S."/>
            <person name="Nguyen H.D.T."/>
            <person name="van Gent-Pelzer M.P.E."/>
            <person name="Joly D.L."/>
            <person name="van de Geest H.C."/>
            <person name="Bonants P.J.M."/>
            <person name="Smith D.S."/>
            <person name="Levesque C.A."/>
            <person name="van der Lee T.A.J."/>
        </authorList>
    </citation>
    <scope>NUCLEOTIDE SEQUENCE [LARGE SCALE GENOMIC DNA]</scope>
    <source>
        <strain evidence="18 19">JEL517</strain>
    </source>
</reference>
<evidence type="ECO:0000256" key="15">
    <source>
        <dbReference type="ARBA" id="ARBA00031811"/>
    </source>
</evidence>
<dbReference type="Pfam" id="PF03731">
    <property type="entry name" value="Ku_N"/>
    <property type="match status" value="1"/>
</dbReference>
<evidence type="ECO:0000256" key="8">
    <source>
        <dbReference type="ARBA" id="ARBA00022806"/>
    </source>
</evidence>
<keyword evidence="10" id="KW-0779">Telomere</keyword>
<name>A0A507CIN9_9FUNG</name>
<dbReference type="InterPro" id="IPR006164">
    <property type="entry name" value="DNA_bd_Ku70/Ku80"/>
</dbReference>
<dbReference type="SUPFAM" id="SSF53300">
    <property type="entry name" value="vWA-like"/>
    <property type="match status" value="1"/>
</dbReference>
<keyword evidence="7" id="KW-0378">Hydrolase</keyword>
<dbReference type="GO" id="GO:0006303">
    <property type="term" value="P:double-strand break repair via nonhomologous end joining"/>
    <property type="evidence" value="ECO:0007669"/>
    <property type="project" value="InterPro"/>
</dbReference>
<evidence type="ECO:0000256" key="7">
    <source>
        <dbReference type="ARBA" id="ARBA00022801"/>
    </source>
</evidence>
<dbReference type="EMBL" id="QEAO01000001">
    <property type="protein sequence ID" value="TPX38014.1"/>
    <property type="molecule type" value="Genomic_DNA"/>
</dbReference>
<evidence type="ECO:0000256" key="14">
    <source>
        <dbReference type="ARBA" id="ARBA00023242"/>
    </source>
</evidence>
<dbReference type="RefSeq" id="XP_031027729.1">
    <property type="nucleotide sequence ID" value="XM_031166328.1"/>
</dbReference>
<dbReference type="InterPro" id="IPR005161">
    <property type="entry name" value="Ku_N"/>
</dbReference>
<keyword evidence="8" id="KW-0347">Helicase</keyword>
<evidence type="ECO:0000256" key="1">
    <source>
        <dbReference type="ARBA" id="ARBA00004123"/>
    </source>
</evidence>
<evidence type="ECO:0000256" key="11">
    <source>
        <dbReference type="ARBA" id="ARBA00023125"/>
    </source>
</evidence>
<keyword evidence="12" id="KW-0233">DNA recombination</keyword>
<protein>
    <recommendedName>
        <fullName evidence="4">ATP-dependent DNA helicase II subunit 1</fullName>
    </recommendedName>
    <alternativeName>
        <fullName evidence="15">ATP-dependent DNA helicase II subunit Ku70</fullName>
    </alternativeName>
</protein>
<dbReference type="InterPro" id="IPR006165">
    <property type="entry name" value="Ku70"/>
</dbReference>
<keyword evidence="6" id="KW-0227">DNA damage</keyword>
<dbReference type="SMART" id="SM00559">
    <property type="entry name" value="Ku78"/>
    <property type="match status" value="1"/>
</dbReference>
<organism evidence="18 19">
    <name type="scientific">Synchytrium microbalum</name>
    <dbReference type="NCBI Taxonomy" id="1806994"/>
    <lineage>
        <taxon>Eukaryota</taxon>
        <taxon>Fungi</taxon>
        <taxon>Fungi incertae sedis</taxon>
        <taxon>Chytridiomycota</taxon>
        <taxon>Chytridiomycota incertae sedis</taxon>
        <taxon>Chytridiomycetes</taxon>
        <taxon>Synchytriales</taxon>
        <taxon>Synchytriaceae</taxon>
        <taxon>Synchytrium</taxon>
    </lineage>
</organism>
<sequence>MSESYPDPNIEEEDRDEDEQEYGTQGKQGLILIIDGSPTMQKANSPTGETPFQVSLKAAFVTAKNFLHSGQRYYGLMIYGVNDVKNSRDMPGVHVLSDLQIPDGDIIKRLHDLVKRPSVSGNEKHSAIDSLGGSVDQVDLDKVFDMAIRYFNEPDMKKKLSDRKIWVLTNNDNPLRNDPDRVKTTYAVATKAQDAEEADIERTLFPYQTADGREFDLGRFWTNWVSYDEHGVAYVPQTRTYEELLQEIKQREMALRVAFRLPFVIFDDFTIGIVGYNHLIEAKVPTPKQVSRQSGQVFKAKTEYTNAAGQTIAPYQMKSAYVVGEDKIVFDKKEVKDTKNFGEQYPKGLVLFGFKPMSLLKPQNQLDHSSYIYPDESNLLGSSSVFANLRESMIRNNVFAVCRMIQKANAAPRLVALYPEKTTLGKVDAHGESPPGRGFYVTPLPYADDKRSPPFEKPVKLLPPELLDATSAVITSLYHAGEYPFDEFNNPDLQRHYALVESTLLQEPTEPVKDNTLPPTDDIYERAGTSLKNLKRVLADICHGEMDVPVMKKAKIAKPPLTLAAAHKAFLDGNLKSKTVEELKGLSSREGWTKAAGLKKDALVDYVKEKLGHDLFSAQESASDQQAERSPEDIEDAVMARLMTKAEQLLRACKQATCVKLFGSLEFQPLIRFLPKAVNTIDCRPEALESPEFAESAAKSPSIKHLRVTSVDYIWEDVAVAAFLALQRLESFHCCTGGEFHAGHVLAALETNSREPLHSLRLFSVVIKDVTSLVFYKIYEWWYHQARARYLQAIGFRKDFLR</sequence>
<evidence type="ECO:0000256" key="9">
    <source>
        <dbReference type="ARBA" id="ARBA00022840"/>
    </source>
</evidence>
<dbReference type="GO" id="GO:0003678">
    <property type="term" value="F:DNA helicase activity"/>
    <property type="evidence" value="ECO:0007669"/>
    <property type="project" value="InterPro"/>
</dbReference>
<evidence type="ECO:0000256" key="3">
    <source>
        <dbReference type="ARBA" id="ARBA00005240"/>
    </source>
</evidence>
<dbReference type="PANTHER" id="PTHR12604:SF2">
    <property type="entry name" value="X-RAY REPAIR CROSS-COMPLEMENTING PROTEIN 6"/>
    <property type="match status" value="1"/>
</dbReference>
<dbReference type="STRING" id="1806994.A0A507CIN9"/>
<dbReference type="GO" id="GO:0003684">
    <property type="term" value="F:damaged DNA binding"/>
    <property type="evidence" value="ECO:0007669"/>
    <property type="project" value="InterPro"/>
</dbReference>
<evidence type="ECO:0000313" key="18">
    <source>
        <dbReference type="EMBL" id="TPX38014.1"/>
    </source>
</evidence>
<evidence type="ECO:0000256" key="16">
    <source>
        <dbReference type="SAM" id="MobiDB-lite"/>
    </source>
</evidence>
<dbReference type="AlphaFoldDB" id="A0A507CIN9"/>
<dbReference type="InterPro" id="IPR036465">
    <property type="entry name" value="vWFA_dom_sf"/>
</dbReference>
<dbReference type="PANTHER" id="PTHR12604">
    <property type="entry name" value="KU AUTOANTIGEN DNA HELICASE"/>
    <property type="match status" value="1"/>
</dbReference>
<dbReference type="CDD" id="cd00788">
    <property type="entry name" value="KU70"/>
    <property type="match status" value="1"/>
</dbReference>
<feature type="compositionally biased region" description="Acidic residues" evidence="16">
    <location>
        <begin position="9"/>
        <end position="21"/>
    </location>
</feature>
<dbReference type="Gene3D" id="3.40.50.410">
    <property type="entry name" value="von Willebrand factor, type A domain"/>
    <property type="match status" value="1"/>
</dbReference>
<feature type="domain" description="Ku" evidence="17">
    <location>
        <begin position="309"/>
        <end position="461"/>
    </location>
</feature>
<dbReference type="SUPFAM" id="SSF100939">
    <property type="entry name" value="SPOC domain-like"/>
    <property type="match status" value="1"/>
</dbReference>
<evidence type="ECO:0000256" key="12">
    <source>
        <dbReference type="ARBA" id="ARBA00023172"/>
    </source>
</evidence>
<keyword evidence="14" id="KW-0539">Nucleus</keyword>
<dbReference type="NCBIfam" id="TIGR00578">
    <property type="entry name" value="ku70"/>
    <property type="match status" value="1"/>
</dbReference>
<keyword evidence="5" id="KW-0547">Nucleotide-binding</keyword>
<dbReference type="InterPro" id="IPR016194">
    <property type="entry name" value="SPOC-like_C_dom_sf"/>
</dbReference>
<gene>
    <name evidence="18" type="ORF">SmJEL517_g00399</name>
</gene>
<keyword evidence="11" id="KW-0238">DNA-binding</keyword>
<proteinExistence type="inferred from homology"/>
<comment type="caution">
    <text evidence="18">The sequence shown here is derived from an EMBL/GenBank/DDBJ whole genome shotgun (WGS) entry which is preliminary data.</text>
</comment>
<dbReference type="GO" id="GO:0000723">
    <property type="term" value="P:telomere maintenance"/>
    <property type="evidence" value="ECO:0007669"/>
    <property type="project" value="InterPro"/>
</dbReference>
<evidence type="ECO:0000256" key="5">
    <source>
        <dbReference type="ARBA" id="ARBA00022741"/>
    </source>
</evidence>
<evidence type="ECO:0000256" key="6">
    <source>
        <dbReference type="ARBA" id="ARBA00022763"/>
    </source>
</evidence>
<comment type="subcellular location">
    <subcellularLocation>
        <location evidence="2">Chromosome</location>
        <location evidence="2">Telomere</location>
    </subcellularLocation>
    <subcellularLocation>
        <location evidence="1">Nucleus</location>
    </subcellularLocation>
</comment>
<dbReference type="Gene3D" id="1.10.1600.10">
    <property type="match status" value="1"/>
</dbReference>
<evidence type="ECO:0000256" key="10">
    <source>
        <dbReference type="ARBA" id="ARBA00022895"/>
    </source>
</evidence>
<evidence type="ECO:0000256" key="2">
    <source>
        <dbReference type="ARBA" id="ARBA00004574"/>
    </source>
</evidence>
<dbReference type="Gene3D" id="2.40.290.10">
    <property type="match status" value="1"/>
</dbReference>
<evidence type="ECO:0000259" key="17">
    <source>
        <dbReference type="SMART" id="SM00559"/>
    </source>
</evidence>
<dbReference type="GO" id="GO:0005524">
    <property type="term" value="F:ATP binding"/>
    <property type="evidence" value="ECO:0007669"/>
    <property type="project" value="UniProtKB-KW"/>
</dbReference>
<dbReference type="Proteomes" id="UP000319731">
    <property type="component" value="Unassembled WGS sequence"/>
</dbReference>
<accession>A0A507CIN9</accession>
<evidence type="ECO:0000256" key="4">
    <source>
        <dbReference type="ARBA" id="ARBA00021796"/>
    </source>
</evidence>
<dbReference type="GO" id="GO:0016787">
    <property type="term" value="F:hydrolase activity"/>
    <property type="evidence" value="ECO:0007669"/>
    <property type="project" value="UniProtKB-KW"/>
</dbReference>
<dbReference type="GO" id="GO:0003690">
    <property type="term" value="F:double-stranded DNA binding"/>
    <property type="evidence" value="ECO:0007669"/>
    <property type="project" value="TreeGrafter"/>
</dbReference>
<dbReference type="Gene3D" id="4.10.970.10">
    <property type="entry name" value="Ku70, bridge and pillars"/>
    <property type="match status" value="1"/>
</dbReference>
<keyword evidence="9" id="KW-0067">ATP-binding</keyword>
<keyword evidence="10" id="KW-0158">Chromosome</keyword>
<dbReference type="Pfam" id="PF02735">
    <property type="entry name" value="Ku"/>
    <property type="match status" value="1"/>
</dbReference>
<dbReference type="GO" id="GO:0006310">
    <property type="term" value="P:DNA recombination"/>
    <property type="evidence" value="ECO:0007669"/>
    <property type="project" value="UniProtKB-KW"/>
</dbReference>
<evidence type="ECO:0000256" key="13">
    <source>
        <dbReference type="ARBA" id="ARBA00023204"/>
    </source>
</evidence>
<feature type="region of interest" description="Disordered" evidence="16">
    <location>
        <begin position="1"/>
        <end position="27"/>
    </location>
</feature>